<dbReference type="PROSITE" id="PS51257">
    <property type="entry name" value="PROKAR_LIPOPROTEIN"/>
    <property type="match status" value="1"/>
</dbReference>
<organism evidence="2 3">
    <name type="scientific">Lacipirellula parvula</name>
    <dbReference type="NCBI Taxonomy" id="2650471"/>
    <lineage>
        <taxon>Bacteria</taxon>
        <taxon>Pseudomonadati</taxon>
        <taxon>Planctomycetota</taxon>
        <taxon>Planctomycetia</taxon>
        <taxon>Pirellulales</taxon>
        <taxon>Lacipirellulaceae</taxon>
        <taxon>Lacipirellula</taxon>
    </lineage>
</organism>
<gene>
    <name evidence="2" type="ORF">PLANPX_5375</name>
</gene>
<dbReference type="AlphaFoldDB" id="A0A5K7XME6"/>
<feature type="region of interest" description="Disordered" evidence="1">
    <location>
        <begin position="19"/>
        <end position="62"/>
    </location>
</feature>
<evidence type="ECO:0000256" key="1">
    <source>
        <dbReference type="SAM" id="MobiDB-lite"/>
    </source>
</evidence>
<dbReference type="RefSeq" id="WP_152101069.1">
    <property type="nucleotide sequence ID" value="NZ_AP021861.1"/>
</dbReference>
<protein>
    <submittedName>
        <fullName evidence="2">Uncharacterized protein</fullName>
    </submittedName>
</protein>
<reference evidence="3" key="1">
    <citation type="submission" date="2019-10" db="EMBL/GenBank/DDBJ databases">
        <title>Lacipirellula parvula gen. nov., sp. nov., representing a lineage of planctomycetes widespread in freshwater anoxic habitats, and description of the family Lacipirellulaceae.</title>
        <authorList>
            <person name="Dedysh S.N."/>
            <person name="Kulichevskaya I.S."/>
            <person name="Beletsky A.V."/>
            <person name="Rakitin A.L."/>
            <person name="Mardanov A.V."/>
            <person name="Ivanova A.A."/>
            <person name="Saltykova V.X."/>
            <person name="Rijpstra W.I.C."/>
            <person name="Sinninghe Damste J.S."/>
            <person name="Ravin N.V."/>
        </authorList>
    </citation>
    <scope>NUCLEOTIDE SEQUENCE [LARGE SCALE GENOMIC DNA]</scope>
    <source>
        <strain evidence="3">PX69</strain>
    </source>
</reference>
<proteinExistence type="predicted"/>
<dbReference type="KEGG" id="lpav:PLANPX_5375"/>
<name>A0A5K7XME6_9BACT</name>
<dbReference type="Proteomes" id="UP000326837">
    <property type="component" value="Chromosome"/>
</dbReference>
<dbReference type="EMBL" id="AP021861">
    <property type="protein sequence ID" value="BBO35763.1"/>
    <property type="molecule type" value="Genomic_DNA"/>
</dbReference>
<sequence>MLKLLTPCFLILALAGCKTPPPSSGSLLSSDRSREISDSLDQKGEYVGKMEREASNLKSEIE</sequence>
<feature type="compositionally biased region" description="Basic and acidic residues" evidence="1">
    <location>
        <begin position="31"/>
        <end position="62"/>
    </location>
</feature>
<keyword evidence="3" id="KW-1185">Reference proteome</keyword>
<accession>A0A5K7XME6</accession>
<evidence type="ECO:0000313" key="3">
    <source>
        <dbReference type="Proteomes" id="UP000326837"/>
    </source>
</evidence>
<evidence type="ECO:0000313" key="2">
    <source>
        <dbReference type="EMBL" id="BBO35763.1"/>
    </source>
</evidence>